<dbReference type="PANTHER" id="PTHR13767">
    <property type="entry name" value="TRNA-PSEUDOURIDINE SYNTHASE"/>
    <property type="match status" value="1"/>
</dbReference>
<evidence type="ECO:0000256" key="2">
    <source>
        <dbReference type="ARBA" id="ARBA00005642"/>
    </source>
</evidence>
<dbReference type="HAMAP" id="MF_01080">
    <property type="entry name" value="TruB_bact"/>
    <property type="match status" value="1"/>
</dbReference>
<dbReference type="InterPro" id="IPR015947">
    <property type="entry name" value="PUA-like_sf"/>
</dbReference>
<feature type="domain" description="tRNA pseudouridylate synthase B C-terminal" evidence="8">
    <location>
        <begin position="192"/>
        <end position="226"/>
    </location>
</feature>
<comment type="similarity">
    <text evidence="2 5">Belongs to the pseudouridine synthase TruB family. Type 1 subfamily.</text>
</comment>
<evidence type="ECO:0000259" key="8">
    <source>
        <dbReference type="Pfam" id="PF16198"/>
    </source>
</evidence>
<evidence type="ECO:0000259" key="6">
    <source>
        <dbReference type="Pfam" id="PF01509"/>
    </source>
</evidence>
<evidence type="ECO:0000256" key="1">
    <source>
        <dbReference type="ARBA" id="ARBA00000385"/>
    </source>
</evidence>
<dbReference type="EMBL" id="JALXSQ010000017">
    <property type="protein sequence ID" value="MCT2042834.1"/>
    <property type="molecule type" value="Genomic_DNA"/>
</dbReference>
<keyword evidence="10" id="KW-1185">Reference proteome</keyword>
<dbReference type="EC" id="5.4.99.25" evidence="5"/>
<dbReference type="Gene3D" id="3.30.2350.10">
    <property type="entry name" value="Pseudouridine synthase"/>
    <property type="match status" value="1"/>
</dbReference>
<protein>
    <recommendedName>
        <fullName evidence="5">tRNA pseudouridine synthase B</fullName>
        <ecNumber evidence="5">5.4.99.25</ecNumber>
    </recommendedName>
    <alternativeName>
        <fullName evidence="5">tRNA pseudouridine(55) synthase</fullName>
        <shortName evidence="5">Psi55 synthase</shortName>
    </alternativeName>
    <alternativeName>
        <fullName evidence="5">tRNA pseudouridylate synthase</fullName>
    </alternativeName>
    <alternativeName>
        <fullName evidence="5">tRNA-uridine isomerase</fullName>
    </alternativeName>
</protein>
<proteinExistence type="inferred from homology"/>
<dbReference type="PANTHER" id="PTHR13767:SF2">
    <property type="entry name" value="PSEUDOURIDYLATE SYNTHASE TRUB1"/>
    <property type="match status" value="1"/>
</dbReference>
<dbReference type="CDD" id="cd02573">
    <property type="entry name" value="PseudoU_synth_EcTruB"/>
    <property type="match status" value="1"/>
</dbReference>
<dbReference type="InterPro" id="IPR015225">
    <property type="entry name" value="tRNA_psdUridine_synth_fam2_C"/>
</dbReference>
<feature type="domain" description="Pseudouridine synthase II N-terminal" evidence="6">
    <location>
        <begin position="31"/>
        <end position="191"/>
    </location>
</feature>
<evidence type="ECO:0000256" key="5">
    <source>
        <dbReference type="HAMAP-Rule" id="MF_01080"/>
    </source>
</evidence>
<evidence type="ECO:0000256" key="4">
    <source>
        <dbReference type="ARBA" id="ARBA00023235"/>
    </source>
</evidence>
<evidence type="ECO:0000259" key="7">
    <source>
        <dbReference type="Pfam" id="PF09142"/>
    </source>
</evidence>
<feature type="active site" description="Nucleophile" evidence="5">
    <location>
        <position position="46"/>
    </location>
</feature>
<comment type="caution">
    <text evidence="9">The sequence shown here is derived from an EMBL/GenBank/DDBJ whole genome shotgun (WGS) entry which is preliminary data.</text>
</comment>
<reference evidence="9 10" key="1">
    <citation type="submission" date="2022-04" db="EMBL/GenBank/DDBJ databases">
        <title>Human microbiome associated bacterial genomes.</title>
        <authorList>
            <person name="Sandstrom S."/>
            <person name="Salamzade R."/>
            <person name="Kalan L.R."/>
        </authorList>
    </citation>
    <scope>NUCLEOTIDE SEQUENCE [LARGE SCALE GENOMIC DNA]</scope>
    <source>
        <strain evidence="10">p3-SID1799</strain>
    </source>
</reference>
<dbReference type="GO" id="GO:0160148">
    <property type="term" value="F:tRNA pseudouridine(55) synthase activity"/>
    <property type="evidence" value="ECO:0007669"/>
    <property type="project" value="UniProtKB-EC"/>
</dbReference>
<dbReference type="NCBIfam" id="TIGR00431">
    <property type="entry name" value="TruB"/>
    <property type="match status" value="1"/>
</dbReference>
<keyword evidence="3 5" id="KW-0819">tRNA processing</keyword>
<evidence type="ECO:0000256" key="3">
    <source>
        <dbReference type="ARBA" id="ARBA00022694"/>
    </source>
</evidence>
<dbReference type="SUPFAM" id="SSF88697">
    <property type="entry name" value="PUA domain-like"/>
    <property type="match status" value="1"/>
</dbReference>
<dbReference type="Pfam" id="PF09142">
    <property type="entry name" value="TruB_C"/>
    <property type="match status" value="1"/>
</dbReference>
<name>A0ABT2HWZ2_9MICO</name>
<organism evidence="9 10">
    <name type="scientific">Pseudoclavibacter albus</name>
    <dbReference type="NCBI Taxonomy" id="272241"/>
    <lineage>
        <taxon>Bacteria</taxon>
        <taxon>Bacillati</taxon>
        <taxon>Actinomycetota</taxon>
        <taxon>Actinomycetes</taxon>
        <taxon>Micrococcales</taxon>
        <taxon>Microbacteriaceae</taxon>
        <taxon>Pseudoclavibacter</taxon>
    </lineage>
</organism>
<comment type="catalytic activity">
    <reaction evidence="1 5">
        <text>uridine(55) in tRNA = pseudouridine(55) in tRNA</text>
        <dbReference type="Rhea" id="RHEA:42532"/>
        <dbReference type="Rhea" id="RHEA-COMP:10101"/>
        <dbReference type="Rhea" id="RHEA-COMP:10102"/>
        <dbReference type="ChEBI" id="CHEBI:65314"/>
        <dbReference type="ChEBI" id="CHEBI:65315"/>
        <dbReference type="EC" id="5.4.99.25"/>
    </reaction>
</comment>
<gene>
    <name evidence="5 9" type="primary">truB</name>
    <name evidence="9" type="ORF">M3D15_05730</name>
</gene>
<feature type="domain" description="tRNA pseudouridine synthase II TruB subfamily 2 C-terminal" evidence="7">
    <location>
        <begin position="247"/>
        <end position="307"/>
    </location>
</feature>
<dbReference type="Pfam" id="PF01509">
    <property type="entry name" value="TruB_N"/>
    <property type="match status" value="1"/>
</dbReference>
<keyword evidence="4 5" id="KW-0413">Isomerase</keyword>
<dbReference type="SUPFAM" id="SSF55120">
    <property type="entry name" value="Pseudouridine synthase"/>
    <property type="match status" value="1"/>
</dbReference>
<dbReference type="InterPro" id="IPR014780">
    <property type="entry name" value="tRNA_psdUridine_synth_TruB"/>
</dbReference>
<dbReference type="Pfam" id="PF16198">
    <property type="entry name" value="TruB_C_2"/>
    <property type="match status" value="1"/>
</dbReference>
<dbReference type="RefSeq" id="WP_206394683.1">
    <property type="nucleotide sequence ID" value="NZ_JAFDPW010000001.1"/>
</dbReference>
<dbReference type="InterPro" id="IPR020103">
    <property type="entry name" value="PsdUridine_synth_cat_dom_sf"/>
</dbReference>
<accession>A0ABT2HWZ2</accession>
<dbReference type="Proteomes" id="UP001525379">
    <property type="component" value="Unassembled WGS sequence"/>
</dbReference>
<dbReference type="Gene3D" id="2.30.130.10">
    <property type="entry name" value="PUA domain"/>
    <property type="match status" value="1"/>
</dbReference>
<evidence type="ECO:0000313" key="9">
    <source>
        <dbReference type="EMBL" id="MCT2042834.1"/>
    </source>
</evidence>
<evidence type="ECO:0000313" key="10">
    <source>
        <dbReference type="Proteomes" id="UP001525379"/>
    </source>
</evidence>
<dbReference type="InterPro" id="IPR002501">
    <property type="entry name" value="PsdUridine_synth_N"/>
</dbReference>
<dbReference type="InterPro" id="IPR032819">
    <property type="entry name" value="TruB_C"/>
</dbReference>
<comment type="function">
    <text evidence="5">Responsible for synthesis of pseudouridine from uracil-55 in the psi GC loop of transfer RNAs.</text>
</comment>
<sequence length="312" mass="33430">MTAAPADVPHGIALVDKPQGHTSHGIVAWTRKSLGTRKVGHAGTLDPMATGLLVIGVGHATRLLTYLVGEDKEYFATIRFGIGTSTEDAEGEIVERSAPDVVAAITRERLTEAMALLTGGIEQVPSAVSAIKIDGKRSYQRVRDGEDVQLKARPVTIHELELLDIDEPEEHDGTLTLDIRVRVVCGSGTYIRALARDLGVSLGACAHLTALRRTRVGNMSLEDAVDTTTPLTPANLTPSSVVARRRFPSIDLSDDEALDIWHGKRIALPAGWTPPKEKTPVAAFNPAGQLVGLVECSRTTMKSCLNFPEPLA</sequence>
<dbReference type="InterPro" id="IPR036974">
    <property type="entry name" value="PUA_sf"/>
</dbReference>